<keyword evidence="9" id="KW-1185">Reference proteome</keyword>
<evidence type="ECO:0000256" key="1">
    <source>
        <dbReference type="ARBA" id="ARBA00022491"/>
    </source>
</evidence>
<evidence type="ECO:0000259" key="7">
    <source>
        <dbReference type="PROSITE" id="PS50995"/>
    </source>
</evidence>
<evidence type="ECO:0000256" key="3">
    <source>
        <dbReference type="ARBA" id="ARBA00023026"/>
    </source>
</evidence>
<gene>
    <name evidence="8" type="ORF">N9R04_00505</name>
</gene>
<proteinExistence type="predicted"/>
<dbReference type="InterPro" id="IPR039422">
    <property type="entry name" value="MarR/SlyA-like"/>
</dbReference>
<dbReference type="PANTHER" id="PTHR33164:SF56">
    <property type="entry name" value="HTH-TYPE TRANSCRIPTIONAL REGULATOR MHQR"/>
    <property type="match status" value="1"/>
</dbReference>
<keyword evidence="2" id="KW-0805">Transcription regulation</keyword>
<dbReference type="PROSITE" id="PS50995">
    <property type="entry name" value="HTH_MARR_2"/>
    <property type="match status" value="1"/>
</dbReference>
<dbReference type="Pfam" id="PF22381">
    <property type="entry name" value="Staph_reg_Sar_Rot"/>
    <property type="match status" value="1"/>
</dbReference>
<reference evidence="8 9" key="1">
    <citation type="journal article" date="2023" name="Int. J. Syst. Evol. Microbiol.">
        <title>Streptococcus sciuri sp. nov., Staphylococcus marylandisciuri sp. nov. and Staphylococcus americanisciuri sp. nov., isolated from faeces of eastern grey squirrel (Sciurus carolinensis).</title>
        <authorList>
            <person name="Volokhov D.V."/>
            <person name="Zagorodnyaya T.A."/>
            <person name="Furtak V.A."/>
            <person name="Nattanmai G."/>
            <person name="Randall L."/>
            <person name="Jose S."/>
            <person name="Gao Y."/>
            <person name="Eisenberg T."/>
            <person name="Delmonte P."/>
            <person name="Blom J."/>
            <person name="Mitchell K.K."/>
        </authorList>
    </citation>
    <scope>NUCLEOTIDE SEQUENCE [LARGE SCALE GENOMIC DNA]</scope>
    <source>
        <strain evidence="8 9">SQ8-PEA</strain>
    </source>
</reference>
<sequence>MIKEDTFKVEDMILLAPKLKDFYRELKKSYQLSYEELTILYHVYKLKENTIPVRKLAERSSLKPYFLSKAIQKLKDKGYLDKKRSLIDQRQIYVEITDEQREHVRKLLQDLKKIIN</sequence>
<evidence type="ECO:0000256" key="4">
    <source>
        <dbReference type="ARBA" id="ARBA00023125"/>
    </source>
</evidence>
<evidence type="ECO:0000313" key="9">
    <source>
        <dbReference type="Proteomes" id="UP001209553"/>
    </source>
</evidence>
<feature type="domain" description="HTH marR-type" evidence="7">
    <location>
        <begin position="1"/>
        <end position="116"/>
    </location>
</feature>
<protein>
    <submittedName>
        <fullName evidence="8">MarR family transcriptional regulator</fullName>
    </submittedName>
</protein>
<dbReference type="InterPro" id="IPR000835">
    <property type="entry name" value="HTH_MarR-typ"/>
</dbReference>
<dbReference type="Gene3D" id="1.10.10.10">
    <property type="entry name" value="Winged helix-like DNA-binding domain superfamily/Winged helix DNA-binding domain"/>
    <property type="match status" value="1"/>
</dbReference>
<dbReference type="PANTHER" id="PTHR33164">
    <property type="entry name" value="TRANSCRIPTIONAL REGULATOR, MARR FAMILY"/>
    <property type="match status" value="1"/>
</dbReference>
<organism evidence="8 9">
    <name type="scientific">Staphylococcus marylandisciuri</name>
    <dbReference type="NCBI Taxonomy" id="2981529"/>
    <lineage>
        <taxon>Bacteria</taxon>
        <taxon>Bacillati</taxon>
        <taxon>Bacillota</taxon>
        <taxon>Bacilli</taxon>
        <taxon>Bacillales</taxon>
        <taxon>Staphylococcaceae</taxon>
        <taxon>Staphylococcus</taxon>
    </lineage>
</organism>
<dbReference type="InterPro" id="IPR055166">
    <property type="entry name" value="Transc_reg_Sar_Rot_HTH"/>
</dbReference>
<keyword evidence="5" id="KW-0010">Activator</keyword>
<accession>A0ABT2QMK0</accession>
<dbReference type="Proteomes" id="UP001209553">
    <property type="component" value="Unassembled WGS sequence"/>
</dbReference>
<evidence type="ECO:0000256" key="2">
    <source>
        <dbReference type="ARBA" id="ARBA00023015"/>
    </source>
</evidence>
<dbReference type="InterPro" id="IPR010166">
    <property type="entry name" value="SarA/Rot_dom"/>
</dbReference>
<dbReference type="NCBIfam" id="TIGR01889">
    <property type="entry name" value="Staph_reg_Sar"/>
    <property type="match status" value="1"/>
</dbReference>
<keyword evidence="6" id="KW-0804">Transcription</keyword>
<evidence type="ECO:0000256" key="5">
    <source>
        <dbReference type="ARBA" id="ARBA00023159"/>
    </source>
</evidence>
<evidence type="ECO:0000313" key="8">
    <source>
        <dbReference type="EMBL" id="MCU5745200.1"/>
    </source>
</evidence>
<keyword evidence="1" id="KW-0678">Repressor</keyword>
<keyword evidence="4" id="KW-0238">DNA-binding</keyword>
<dbReference type="RefSeq" id="WP_262853556.1">
    <property type="nucleotide sequence ID" value="NZ_JAOPKZ010000001.1"/>
</dbReference>
<dbReference type="SUPFAM" id="SSF46785">
    <property type="entry name" value="Winged helix' DNA-binding domain"/>
    <property type="match status" value="1"/>
</dbReference>
<comment type="caution">
    <text evidence="8">The sequence shown here is derived from an EMBL/GenBank/DDBJ whole genome shotgun (WGS) entry which is preliminary data.</text>
</comment>
<evidence type="ECO:0000256" key="6">
    <source>
        <dbReference type="ARBA" id="ARBA00023163"/>
    </source>
</evidence>
<keyword evidence="3" id="KW-0843">Virulence</keyword>
<dbReference type="EMBL" id="JAOPKZ010000001">
    <property type="protein sequence ID" value="MCU5745200.1"/>
    <property type="molecule type" value="Genomic_DNA"/>
</dbReference>
<dbReference type="InterPro" id="IPR036390">
    <property type="entry name" value="WH_DNA-bd_sf"/>
</dbReference>
<dbReference type="InterPro" id="IPR036388">
    <property type="entry name" value="WH-like_DNA-bd_sf"/>
</dbReference>
<name>A0ABT2QMK0_9STAP</name>